<feature type="region of interest" description="Disordered" evidence="1">
    <location>
        <begin position="63"/>
        <end position="92"/>
    </location>
</feature>
<comment type="caution">
    <text evidence="3">The sequence shown here is derived from an EMBL/GenBank/DDBJ whole genome shotgun (WGS) entry which is preliminary data.</text>
</comment>
<feature type="domain" description="DUF7905" evidence="2">
    <location>
        <begin position="269"/>
        <end position="536"/>
    </location>
</feature>
<evidence type="ECO:0000313" key="4">
    <source>
        <dbReference type="Proteomes" id="UP001390339"/>
    </source>
</evidence>
<dbReference type="Pfam" id="PF25482">
    <property type="entry name" value="DUF7905"/>
    <property type="match status" value="1"/>
</dbReference>
<sequence length="592" mass="66561">MQRPHKNPMVMGDLIDFGEETPPKDVSAFEGGTPLAAQLTILDEPIFAEDDFPIVEGDFSVTEVPPADSSHRDGGELAIERPDNPASAPNQHTCRQDLGDIWGSCVQKQWALHNLDRSQHQADSDQSQTMESRYLIIHDPELTKGVLDGVAKELSYTDSQVRVFGNENAQFLKIQAKSPEINAQRLEMARILTDEFISDHTVKTRATFVEPSKCPLAGFEVFLDPETQESQGLGARPTIRPCDDESDAQFKDRIDEDPLYFGNFCLQLSAILKRVGRLNSGYNLKVAFGRYILTTYPKKRNTYDLVGFRKLMGQARCQGKLVSQLGCPNEGVRILNALKREDGIFQPPGVNTLKLDDMKPTFAFDVYWTQHKFTAQLVREGDEKVFTMKKLQCFPLQDEDSAELCYNTLCLGRGFDWKIQLMNEVQESDESYQSLKAYLATAQITLPQTPSGSNPDLTMFPHVKLGLQGSKGGNSMIHNIQRTSVSSIYSFRYGLTNYILDFVIRREWEKAREMTLRREPSLVTYSITLRGEHWGDYKGNRATDFSRAGRGWGAELEDLLPNDPGQNATTGSSRVEALVCMINHIHKILVAA</sequence>
<organism evidence="3 4">
    <name type="scientific">Apiospora arundinis</name>
    <dbReference type="NCBI Taxonomy" id="335852"/>
    <lineage>
        <taxon>Eukaryota</taxon>
        <taxon>Fungi</taxon>
        <taxon>Dikarya</taxon>
        <taxon>Ascomycota</taxon>
        <taxon>Pezizomycotina</taxon>
        <taxon>Sordariomycetes</taxon>
        <taxon>Xylariomycetidae</taxon>
        <taxon>Amphisphaeriales</taxon>
        <taxon>Apiosporaceae</taxon>
        <taxon>Apiospora</taxon>
    </lineage>
</organism>
<accession>A0ABR2J5X0</accession>
<evidence type="ECO:0000256" key="1">
    <source>
        <dbReference type="SAM" id="MobiDB-lite"/>
    </source>
</evidence>
<dbReference type="Proteomes" id="UP001390339">
    <property type="component" value="Unassembled WGS sequence"/>
</dbReference>
<reference evidence="3 4" key="1">
    <citation type="journal article" date="2024" name="IMA Fungus">
        <title>Apiospora arundinis, a panoply of carbohydrate-active enzymes and secondary metabolites.</title>
        <authorList>
            <person name="Sorensen T."/>
            <person name="Petersen C."/>
            <person name="Muurmann A.T."/>
            <person name="Christiansen J.V."/>
            <person name="Brundto M.L."/>
            <person name="Overgaard C.K."/>
            <person name="Boysen A.T."/>
            <person name="Wollenberg R.D."/>
            <person name="Larsen T.O."/>
            <person name="Sorensen J.L."/>
            <person name="Nielsen K.L."/>
            <person name="Sondergaard T.E."/>
        </authorList>
    </citation>
    <scope>NUCLEOTIDE SEQUENCE [LARGE SCALE GENOMIC DNA]</scope>
    <source>
        <strain evidence="3 4">AAU 773</strain>
    </source>
</reference>
<evidence type="ECO:0000259" key="2">
    <source>
        <dbReference type="Pfam" id="PF25482"/>
    </source>
</evidence>
<dbReference type="InterPro" id="IPR057227">
    <property type="entry name" value="DUF7905"/>
</dbReference>
<gene>
    <name evidence="3" type="ORF">PGQ11_003561</name>
</gene>
<protein>
    <recommendedName>
        <fullName evidence="2">DUF7905 domain-containing protein</fullName>
    </recommendedName>
</protein>
<name>A0ABR2J5X0_9PEZI</name>
<evidence type="ECO:0000313" key="3">
    <source>
        <dbReference type="EMBL" id="KAK8873047.1"/>
    </source>
</evidence>
<dbReference type="EMBL" id="JAPCWZ010000003">
    <property type="protein sequence ID" value="KAK8873047.1"/>
    <property type="molecule type" value="Genomic_DNA"/>
</dbReference>
<keyword evidence="4" id="KW-1185">Reference proteome</keyword>
<proteinExistence type="predicted"/>
<feature type="compositionally biased region" description="Basic and acidic residues" evidence="1">
    <location>
        <begin position="69"/>
        <end position="83"/>
    </location>
</feature>